<gene>
    <name evidence="1" type="ORF">DERF_015878</name>
</gene>
<sequence length="64" mass="7502">MKYYFEYLMRFTIQYNTTTKQNKTKKEYRCASYRPDISVNGSPIIKLIPVDKIGKNGYLTGVLV</sequence>
<dbReference type="Proteomes" id="UP000790347">
    <property type="component" value="Unassembled WGS sequence"/>
</dbReference>
<proteinExistence type="predicted"/>
<reference evidence="1" key="2">
    <citation type="journal article" date="2022" name="Res Sq">
        <title>Comparative Genomics Reveals Insights into the Divergent Evolution of Astigmatic Mites and Household Pest Adaptations.</title>
        <authorList>
            <person name="Xiong Q."/>
            <person name="Wan A.T.-Y."/>
            <person name="Liu X.-Y."/>
            <person name="Fung C.S.-H."/>
            <person name="Xiao X."/>
            <person name="Malainual N."/>
            <person name="Hou J."/>
            <person name="Wang L."/>
            <person name="Wang M."/>
            <person name="Yang K."/>
            <person name="Cui Y."/>
            <person name="Leung E."/>
            <person name="Nong W."/>
            <person name="Shin S.-K."/>
            <person name="Au S."/>
            <person name="Jeong K.Y."/>
            <person name="Chew F.T."/>
            <person name="Hui J."/>
            <person name="Leung T.F."/>
            <person name="Tungtrongchitr A."/>
            <person name="Zhong N."/>
            <person name="Liu Z."/>
            <person name="Tsui S."/>
        </authorList>
    </citation>
    <scope>NUCLEOTIDE SEQUENCE</scope>
    <source>
        <strain evidence="1">Derf</strain>
        <tissue evidence="1">Whole organism</tissue>
    </source>
</reference>
<evidence type="ECO:0000313" key="1">
    <source>
        <dbReference type="EMBL" id="KAH9491145.1"/>
    </source>
</evidence>
<name>A0A922HK41_DERFA</name>
<accession>A0A922HK41</accession>
<dbReference type="AlphaFoldDB" id="A0A922HK41"/>
<reference evidence="1" key="1">
    <citation type="submission" date="2013-05" db="EMBL/GenBank/DDBJ databases">
        <authorList>
            <person name="Yim A.K.Y."/>
            <person name="Chan T.F."/>
            <person name="Ji K.M."/>
            <person name="Liu X.Y."/>
            <person name="Zhou J.W."/>
            <person name="Li R.Q."/>
            <person name="Yang K.Y."/>
            <person name="Li J."/>
            <person name="Li M."/>
            <person name="Law P.T.W."/>
            <person name="Wu Y.L."/>
            <person name="Cai Z.L."/>
            <person name="Qin H."/>
            <person name="Bao Y."/>
            <person name="Leung R.K.K."/>
            <person name="Ng P.K.S."/>
            <person name="Zou J."/>
            <person name="Zhong X.J."/>
            <person name="Ran P.X."/>
            <person name="Zhong N.S."/>
            <person name="Liu Z.G."/>
            <person name="Tsui S.K.W."/>
        </authorList>
    </citation>
    <scope>NUCLEOTIDE SEQUENCE</scope>
    <source>
        <strain evidence="1">Derf</strain>
        <tissue evidence="1">Whole organism</tissue>
    </source>
</reference>
<keyword evidence="2" id="KW-1185">Reference proteome</keyword>
<dbReference type="EMBL" id="ASGP02000009">
    <property type="protein sequence ID" value="KAH9491145.1"/>
    <property type="molecule type" value="Genomic_DNA"/>
</dbReference>
<evidence type="ECO:0000313" key="2">
    <source>
        <dbReference type="Proteomes" id="UP000790347"/>
    </source>
</evidence>
<protein>
    <submittedName>
        <fullName evidence="1">Uncharacterized protein</fullName>
    </submittedName>
</protein>
<comment type="caution">
    <text evidence="1">The sequence shown here is derived from an EMBL/GenBank/DDBJ whole genome shotgun (WGS) entry which is preliminary data.</text>
</comment>
<organism evidence="1 2">
    <name type="scientific">Dermatophagoides farinae</name>
    <name type="common">American house dust mite</name>
    <dbReference type="NCBI Taxonomy" id="6954"/>
    <lineage>
        <taxon>Eukaryota</taxon>
        <taxon>Metazoa</taxon>
        <taxon>Ecdysozoa</taxon>
        <taxon>Arthropoda</taxon>
        <taxon>Chelicerata</taxon>
        <taxon>Arachnida</taxon>
        <taxon>Acari</taxon>
        <taxon>Acariformes</taxon>
        <taxon>Sarcoptiformes</taxon>
        <taxon>Astigmata</taxon>
        <taxon>Psoroptidia</taxon>
        <taxon>Analgoidea</taxon>
        <taxon>Pyroglyphidae</taxon>
        <taxon>Dermatophagoidinae</taxon>
        <taxon>Dermatophagoides</taxon>
    </lineage>
</organism>